<organism evidence="2">
    <name type="scientific">Arion vulgaris</name>
    <dbReference type="NCBI Taxonomy" id="1028688"/>
    <lineage>
        <taxon>Eukaryota</taxon>
        <taxon>Metazoa</taxon>
        <taxon>Spiralia</taxon>
        <taxon>Lophotrochozoa</taxon>
        <taxon>Mollusca</taxon>
        <taxon>Gastropoda</taxon>
        <taxon>Heterobranchia</taxon>
        <taxon>Euthyneura</taxon>
        <taxon>Panpulmonata</taxon>
        <taxon>Eupulmonata</taxon>
        <taxon>Stylommatophora</taxon>
        <taxon>Helicina</taxon>
        <taxon>Arionoidea</taxon>
        <taxon>Arionidae</taxon>
        <taxon>Arion</taxon>
    </lineage>
</organism>
<gene>
    <name evidence="2" type="primary">ORF39850</name>
</gene>
<dbReference type="AlphaFoldDB" id="A0A0B6YWS7"/>
<evidence type="ECO:0000256" key="1">
    <source>
        <dbReference type="SAM" id="Coils"/>
    </source>
</evidence>
<keyword evidence="1" id="KW-0175">Coiled coil</keyword>
<sequence>TRWEPVRRAADTIIREKNMIIDKLKNRILELEEDFKIADGKLRQTIVSKGDDVDIVKQKLQEVQHKNAVLKEQLNEERAKKNSEIDNIEMKLGSAEYEIQQLKEVLRNRDLGVSDIQTKLTVKMS</sequence>
<dbReference type="EMBL" id="HACG01013732">
    <property type="protein sequence ID" value="CEK60597.1"/>
    <property type="molecule type" value="Transcribed_RNA"/>
</dbReference>
<feature type="non-terminal residue" evidence="2">
    <location>
        <position position="125"/>
    </location>
</feature>
<dbReference type="GO" id="GO:0005813">
    <property type="term" value="C:centrosome"/>
    <property type="evidence" value="ECO:0007669"/>
    <property type="project" value="TreeGrafter"/>
</dbReference>
<accession>A0A0B6YWS7</accession>
<dbReference type="InterPro" id="IPR040210">
    <property type="entry name" value="Cep85/Cep85L"/>
</dbReference>
<name>A0A0B6YWS7_9EUPU</name>
<protein>
    <submittedName>
        <fullName evidence="2">Uncharacterized protein</fullName>
    </submittedName>
</protein>
<reference evidence="2" key="1">
    <citation type="submission" date="2014-12" db="EMBL/GenBank/DDBJ databases">
        <title>Insight into the proteome of Arion vulgaris.</title>
        <authorList>
            <person name="Aradska J."/>
            <person name="Bulat T."/>
            <person name="Smidak R."/>
            <person name="Sarate P."/>
            <person name="Gangsoo J."/>
            <person name="Sialana F."/>
            <person name="Bilban M."/>
            <person name="Lubec G."/>
        </authorList>
    </citation>
    <scope>NUCLEOTIDE SEQUENCE</scope>
    <source>
        <tissue evidence="2">Skin</tissue>
    </source>
</reference>
<feature type="coiled-coil region" evidence="1">
    <location>
        <begin position="14"/>
        <end position="105"/>
    </location>
</feature>
<evidence type="ECO:0000313" key="2">
    <source>
        <dbReference type="EMBL" id="CEK60597.1"/>
    </source>
</evidence>
<dbReference type="PANTHER" id="PTHR31075">
    <property type="entry name" value="CENTROSOMAL PROTEIN OF 85 KDA"/>
    <property type="match status" value="1"/>
</dbReference>
<dbReference type="PANTHER" id="PTHR31075:SF4">
    <property type="entry name" value="CENTROSOMAL PROTEIN OF 85 KDA"/>
    <property type="match status" value="1"/>
</dbReference>
<proteinExistence type="predicted"/>
<feature type="non-terminal residue" evidence="2">
    <location>
        <position position="1"/>
    </location>
</feature>